<dbReference type="EMBL" id="JACPSX010000216">
    <property type="protein sequence ID" value="MBI3015605.1"/>
    <property type="molecule type" value="Genomic_DNA"/>
</dbReference>
<dbReference type="Proteomes" id="UP000741360">
    <property type="component" value="Unassembled WGS sequence"/>
</dbReference>
<name>A0A932GRE4_UNCTE</name>
<reference evidence="1" key="1">
    <citation type="submission" date="2020-07" db="EMBL/GenBank/DDBJ databases">
        <title>Huge and variable diversity of episymbiotic CPR bacteria and DPANN archaea in groundwater ecosystems.</title>
        <authorList>
            <person name="He C.Y."/>
            <person name="Keren R."/>
            <person name="Whittaker M."/>
            <person name="Farag I.F."/>
            <person name="Doudna J."/>
            <person name="Cate J.H.D."/>
            <person name="Banfield J.F."/>
        </authorList>
    </citation>
    <scope>NUCLEOTIDE SEQUENCE</scope>
    <source>
        <strain evidence="1">NC_groundwater_717_Ag_S-0.2um_59_8</strain>
    </source>
</reference>
<accession>A0A932GRE4</accession>
<protein>
    <submittedName>
        <fullName evidence="1">Uncharacterized protein</fullName>
    </submittedName>
</protein>
<evidence type="ECO:0000313" key="1">
    <source>
        <dbReference type="EMBL" id="MBI3015605.1"/>
    </source>
</evidence>
<proteinExistence type="predicted"/>
<comment type="caution">
    <text evidence="1">The sequence shown here is derived from an EMBL/GenBank/DDBJ whole genome shotgun (WGS) entry which is preliminary data.</text>
</comment>
<gene>
    <name evidence="1" type="ORF">HYY65_11240</name>
</gene>
<organism evidence="1 2">
    <name type="scientific">Tectimicrobiota bacterium</name>
    <dbReference type="NCBI Taxonomy" id="2528274"/>
    <lineage>
        <taxon>Bacteria</taxon>
        <taxon>Pseudomonadati</taxon>
        <taxon>Nitrospinota/Tectimicrobiota group</taxon>
        <taxon>Candidatus Tectimicrobiota</taxon>
    </lineage>
</organism>
<evidence type="ECO:0000313" key="2">
    <source>
        <dbReference type="Proteomes" id="UP000741360"/>
    </source>
</evidence>
<sequence>MAQAMQIEAIRTTYPDEWIAAEIHDVTRAEVPRTATVIAHSTEKNRAYRAAKEYLARNSQARLFIFFTGDPIPADLEVALAIS</sequence>
<dbReference type="AlphaFoldDB" id="A0A932GRE4"/>